<keyword evidence="2" id="KW-0813">Transport</keyword>
<evidence type="ECO:0000256" key="2">
    <source>
        <dbReference type="ARBA" id="ARBA00022448"/>
    </source>
</evidence>
<keyword evidence="12" id="KW-1185">Reference proteome</keyword>
<feature type="transmembrane region" description="Helical" evidence="10">
    <location>
        <begin position="69"/>
        <end position="87"/>
    </location>
</feature>
<evidence type="ECO:0000256" key="7">
    <source>
        <dbReference type="ARBA" id="ARBA00022989"/>
    </source>
</evidence>
<accession>A0A7X2L5G4</accession>
<keyword evidence="4" id="KW-0633">Potassium transport</keyword>
<evidence type="ECO:0000256" key="6">
    <source>
        <dbReference type="ARBA" id="ARBA00022958"/>
    </source>
</evidence>
<feature type="transmembrane region" description="Helical" evidence="10">
    <location>
        <begin position="185"/>
        <end position="206"/>
    </location>
</feature>
<name>A0A7X2L5G4_9BACL</name>
<dbReference type="GO" id="GO:0005886">
    <property type="term" value="C:plasma membrane"/>
    <property type="evidence" value="ECO:0007669"/>
    <property type="project" value="UniProtKB-SubCell"/>
</dbReference>
<evidence type="ECO:0000313" key="11">
    <source>
        <dbReference type="EMBL" id="MRN56541.1"/>
    </source>
</evidence>
<comment type="caution">
    <text evidence="11">The sequence shown here is derived from an EMBL/GenBank/DDBJ whole genome shotgun (WGS) entry which is preliminary data.</text>
</comment>
<evidence type="ECO:0000256" key="4">
    <source>
        <dbReference type="ARBA" id="ARBA00022538"/>
    </source>
</evidence>
<dbReference type="NCBIfam" id="TIGR00933">
    <property type="entry name" value="2a38"/>
    <property type="match status" value="1"/>
</dbReference>
<evidence type="ECO:0000256" key="3">
    <source>
        <dbReference type="ARBA" id="ARBA00022475"/>
    </source>
</evidence>
<keyword evidence="5 10" id="KW-0812">Transmembrane</keyword>
<feature type="transmembrane region" description="Helical" evidence="10">
    <location>
        <begin position="284"/>
        <end position="303"/>
    </location>
</feature>
<reference evidence="11 12" key="1">
    <citation type="submission" date="2019-11" db="EMBL/GenBank/DDBJ databases">
        <title>Paenibacillus monticola sp. nov., a novel PGPR strain isolated from mountain sample in China.</title>
        <authorList>
            <person name="Zhao Q."/>
            <person name="Li H.-P."/>
            <person name="Zhang J.-L."/>
        </authorList>
    </citation>
    <scope>NUCLEOTIDE SEQUENCE [LARGE SCALE GENOMIC DNA]</scope>
    <source>
        <strain evidence="11 12">LC-T2</strain>
    </source>
</reference>
<keyword evidence="9 10" id="KW-0472">Membrane</keyword>
<dbReference type="PANTHER" id="PTHR32024">
    <property type="entry name" value="TRK SYSTEM POTASSIUM UPTAKE PROTEIN TRKG-RELATED"/>
    <property type="match status" value="1"/>
</dbReference>
<proteinExistence type="predicted"/>
<feature type="transmembrane region" description="Helical" evidence="10">
    <location>
        <begin position="405"/>
        <end position="425"/>
    </location>
</feature>
<dbReference type="InterPro" id="IPR003445">
    <property type="entry name" value="Cat_transpt"/>
</dbReference>
<dbReference type="Proteomes" id="UP000463051">
    <property type="component" value="Unassembled WGS sequence"/>
</dbReference>
<evidence type="ECO:0000256" key="1">
    <source>
        <dbReference type="ARBA" id="ARBA00004651"/>
    </source>
</evidence>
<organism evidence="11 12">
    <name type="scientific">Paenibacillus monticola</name>
    <dbReference type="NCBI Taxonomy" id="2666075"/>
    <lineage>
        <taxon>Bacteria</taxon>
        <taxon>Bacillati</taxon>
        <taxon>Bacillota</taxon>
        <taxon>Bacilli</taxon>
        <taxon>Bacillales</taxon>
        <taxon>Paenibacillaceae</taxon>
        <taxon>Paenibacillus</taxon>
    </lineage>
</organism>
<dbReference type="EMBL" id="WJXB01000014">
    <property type="protein sequence ID" value="MRN56541.1"/>
    <property type="molecule type" value="Genomic_DNA"/>
</dbReference>
<feature type="transmembrane region" description="Helical" evidence="10">
    <location>
        <begin position="431"/>
        <end position="449"/>
    </location>
</feature>
<dbReference type="AlphaFoldDB" id="A0A7X2L5G4"/>
<evidence type="ECO:0000256" key="9">
    <source>
        <dbReference type="ARBA" id="ARBA00023136"/>
    </source>
</evidence>
<evidence type="ECO:0000256" key="8">
    <source>
        <dbReference type="ARBA" id="ARBA00023065"/>
    </source>
</evidence>
<evidence type="ECO:0000313" key="12">
    <source>
        <dbReference type="Proteomes" id="UP000463051"/>
    </source>
</evidence>
<feature type="transmembrane region" description="Helical" evidence="10">
    <location>
        <begin position="461"/>
        <end position="481"/>
    </location>
</feature>
<dbReference type="PANTHER" id="PTHR32024:SF1">
    <property type="entry name" value="KTR SYSTEM POTASSIUM UPTAKE PROTEIN B"/>
    <property type="match status" value="1"/>
</dbReference>
<sequence length="500" mass="55113">MLFLCILFIIHFYKQIILNNVFVKSGNNVYNLYAIAYWKNDYSQRVRSLASQFPKISEFRFLKLSPPQILVLGFASIILLGALLLMLPISSTSGQSIPFIDALFTSTSATCVTGLVVMDTGTSFTIFGKIVIMVLIQIGGLGFMTMATLFALVLKRRISLRDRLILQEAMNQNTMEGIVRLIRRVLIYSLVIEGTAAALLSFRWAFDMPLGRAVFFGMFHAVSMFNNAGFDIFGDYRSLTGYVSDPLVNIVVMFLIITGGIGFIVMVDLVEYREKRRLSLHSKVVLSMTAALILIGTLVIFIFEFTNPQTLGPLNFGSKILASFFQSVTPRTAGANTVDIAGLRQASQFFMVILMFIGASPGSTGGGIKTTTFTIMIGAVIAMLRGREDIVLFRYRLAQERIFKALTVTLLALLLIVSVSMVLSTTEDRNFLMILFETTSAFATVGLSMGLTPELSLIGKILICLTMFAGRLGLLTLAYALGPKQGKPLYKYPEGKIIIG</sequence>
<gene>
    <name evidence="11" type="ORF">GJB61_26625</name>
</gene>
<evidence type="ECO:0000256" key="5">
    <source>
        <dbReference type="ARBA" id="ARBA00022692"/>
    </source>
</evidence>
<keyword evidence="3" id="KW-1003">Cell membrane</keyword>
<feature type="transmembrane region" description="Helical" evidence="10">
    <location>
        <begin position="247"/>
        <end position="272"/>
    </location>
</feature>
<dbReference type="Pfam" id="PF02386">
    <property type="entry name" value="TrkH"/>
    <property type="match status" value="1"/>
</dbReference>
<feature type="transmembrane region" description="Helical" evidence="10">
    <location>
        <begin position="99"/>
        <end position="118"/>
    </location>
</feature>
<keyword evidence="7 10" id="KW-1133">Transmembrane helix</keyword>
<feature type="transmembrane region" description="Helical" evidence="10">
    <location>
        <begin position="130"/>
        <end position="154"/>
    </location>
</feature>
<keyword evidence="6" id="KW-0630">Potassium</keyword>
<dbReference type="GO" id="GO:0015379">
    <property type="term" value="F:potassium:chloride symporter activity"/>
    <property type="evidence" value="ECO:0007669"/>
    <property type="project" value="InterPro"/>
</dbReference>
<dbReference type="InterPro" id="IPR004772">
    <property type="entry name" value="TrkH"/>
</dbReference>
<keyword evidence="8" id="KW-0406">Ion transport</keyword>
<evidence type="ECO:0000256" key="10">
    <source>
        <dbReference type="SAM" id="Phobius"/>
    </source>
</evidence>
<protein>
    <submittedName>
        <fullName evidence="11">Trk family potassium uptake protein</fullName>
    </submittedName>
</protein>
<comment type="subcellular location">
    <subcellularLocation>
        <location evidence="1">Cell membrane</location>
        <topology evidence="1">Multi-pass membrane protein</topology>
    </subcellularLocation>
</comment>